<comment type="caution">
    <text evidence="1">The sequence shown here is derived from an EMBL/GenBank/DDBJ whole genome shotgun (WGS) entry which is preliminary data.</text>
</comment>
<accession>A0A2N0NQY7</accession>
<gene>
    <name evidence="1" type="ORF">RhiirA5_506786</name>
</gene>
<protein>
    <submittedName>
        <fullName evidence="1">Uncharacterized protein</fullName>
    </submittedName>
</protein>
<reference evidence="1 2" key="2">
    <citation type="submission" date="2017-09" db="EMBL/GenBank/DDBJ databases">
        <title>Extensive intraspecific genome diversity in a model arbuscular mycorrhizal fungus.</title>
        <authorList>
            <person name="Chen E.C."/>
            <person name="Morin E."/>
            <person name="Beaudet D."/>
            <person name="Noel J."/>
            <person name="Ndikumana S."/>
            <person name="Charron P."/>
            <person name="St-Onge C."/>
            <person name="Giorgi J."/>
            <person name="Grigoriev I.V."/>
            <person name="Roux C."/>
            <person name="Martin F.M."/>
            <person name="Corradi N."/>
        </authorList>
    </citation>
    <scope>NUCLEOTIDE SEQUENCE [LARGE SCALE GENOMIC DNA]</scope>
    <source>
        <strain evidence="1 2">A5</strain>
    </source>
</reference>
<dbReference type="Proteomes" id="UP000232722">
    <property type="component" value="Unassembled WGS sequence"/>
</dbReference>
<name>A0A2N0NQY7_9GLOM</name>
<reference evidence="1 2" key="1">
    <citation type="submission" date="2016-04" db="EMBL/GenBank/DDBJ databases">
        <title>Genome analyses suggest a sexual origin of heterokaryosis in a supposedly ancient asexual fungus.</title>
        <authorList>
            <person name="Ropars J."/>
            <person name="Sedzielewska K."/>
            <person name="Noel J."/>
            <person name="Charron P."/>
            <person name="Farinelli L."/>
            <person name="Marton T."/>
            <person name="Kruger M."/>
            <person name="Pelin A."/>
            <person name="Brachmann A."/>
            <person name="Corradi N."/>
        </authorList>
    </citation>
    <scope>NUCLEOTIDE SEQUENCE [LARGE SCALE GENOMIC DNA]</scope>
    <source>
        <strain evidence="1 2">A5</strain>
    </source>
</reference>
<organism evidence="1 2">
    <name type="scientific">Rhizophagus irregularis</name>
    <dbReference type="NCBI Taxonomy" id="588596"/>
    <lineage>
        <taxon>Eukaryota</taxon>
        <taxon>Fungi</taxon>
        <taxon>Fungi incertae sedis</taxon>
        <taxon>Mucoromycota</taxon>
        <taxon>Glomeromycotina</taxon>
        <taxon>Glomeromycetes</taxon>
        <taxon>Glomerales</taxon>
        <taxon>Glomeraceae</taxon>
        <taxon>Rhizophagus</taxon>
    </lineage>
</organism>
<evidence type="ECO:0000313" key="2">
    <source>
        <dbReference type="Proteomes" id="UP000232722"/>
    </source>
</evidence>
<sequence>MSRNFLEGIRRIISEDIKWKVVYLFFCNLQIISQLLANGSDMKILQEIIYYFDEIEREMINKTGEEVSIPTLWRYFKILWEELILLLKNNKNFPIELINKYLR</sequence>
<proteinExistence type="predicted"/>
<evidence type="ECO:0000313" key="1">
    <source>
        <dbReference type="EMBL" id="PKB96972.1"/>
    </source>
</evidence>
<dbReference type="EMBL" id="LLXJ01003506">
    <property type="protein sequence ID" value="PKB96972.1"/>
    <property type="molecule type" value="Genomic_DNA"/>
</dbReference>
<dbReference type="AlphaFoldDB" id="A0A2N0NQY7"/>